<evidence type="ECO:0000256" key="3">
    <source>
        <dbReference type="ARBA" id="ARBA00023163"/>
    </source>
</evidence>
<dbReference type="NCBIfam" id="NF033788">
    <property type="entry name" value="HTH_metalloreg"/>
    <property type="match status" value="1"/>
</dbReference>
<gene>
    <name evidence="5" type="ORF">C7380_11650</name>
</gene>
<dbReference type="AlphaFoldDB" id="A0AA45C5J0"/>
<dbReference type="PRINTS" id="PR00778">
    <property type="entry name" value="HTHARSR"/>
</dbReference>
<dbReference type="Gene3D" id="1.10.10.10">
    <property type="entry name" value="Winged helix-like DNA-binding domain superfamily/Winged helix DNA-binding domain"/>
    <property type="match status" value="1"/>
</dbReference>
<protein>
    <submittedName>
        <fullName evidence="5">DNA-binding transcriptional ArsR family regulator</fullName>
    </submittedName>
</protein>
<proteinExistence type="predicted"/>
<dbReference type="GO" id="GO:0003677">
    <property type="term" value="F:DNA binding"/>
    <property type="evidence" value="ECO:0007669"/>
    <property type="project" value="UniProtKB-KW"/>
</dbReference>
<keyword evidence="1" id="KW-0805">Transcription regulation</keyword>
<dbReference type="SUPFAM" id="SSF46785">
    <property type="entry name" value="Winged helix' DNA-binding domain"/>
    <property type="match status" value="1"/>
</dbReference>
<dbReference type="InterPro" id="IPR011991">
    <property type="entry name" value="ArsR-like_HTH"/>
</dbReference>
<dbReference type="CDD" id="cd00090">
    <property type="entry name" value="HTH_ARSR"/>
    <property type="match status" value="1"/>
</dbReference>
<dbReference type="EMBL" id="QGGI01000016">
    <property type="protein sequence ID" value="PWJ89037.1"/>
    <property type="molecule type" value="Genomic_DNA"/>
</dbReference>
<evidence type="ECO:0000256" key="1">
    <source>
        <dbReference type="ARBA" id="ARBA00023015"/>
    </source>
</evidence>
<evidence type="ECO:0000313" key="5">
    <source>
        <dbReference type="EMBL" id="PWJ89037.1"/>
    </source>
</evidence>
<dbReference type="PANTHER" id="PTHR43132">
    <property type="entry name" value="ARSENICAL RESISTANCE OPERON REPRESSOR ARSR-RELATED"/>
    <property type="match status" value="1"/>
</dbReference>
<dbReference type="InterPro" id="IPR001845">
    <property type="entry name" value="HTH_ArsR_DNA-bd_dom"/>
</dbReference>
<dbReference type="Proteomes" id="UP000245921">
    <property type="component" value="Unassembled WGS sequence"/>
</dbReference>
<evidence type="ECO:0000259" key="4">
    <source>
        <dbReference type="PROSITE" id="PS50987"/>
    </source>
</evidence>
<reference evidence="5 6" key="1">
    <citation type="submission" date="2018-05" db="EMBL/GenBank/DDBJ databases">
        <title>Genomic Encyclopedia of Type Strains, Phase IV (KMG-IV): sequencing the most valuable type-strain genomes for metagenomic binning, comparative biology and taxonomic classification.</title>
        <authorList>
            <person name="Goeker M."/>
        </authorList>
    </citation>
    <scope>NUCLEOTIDE SEQUENCE [LARGE SCALE GENOMIC DNA]</scope>
    <source>
        <strain evidence="5 6">DSM 24906</strain>
    </source>
</reference>
<keyword evidence="2 5" id="KW-0238">DNA-binding</keyword>
<dbReference type="SMART" id="SM00418">
    <property type="entry name" value="HTH_ARSR"/>
    <property type="match status" value="1"/>
</dbReference>
<dbReference type="RefSeq" id="WP_109605677.1">
    <property type="nucleotide sequence ID" value="NZ_JAMHJO010000004.1"/>
</dbReference>
<dbReference type="InterPro" id="IPR036388">
    <property type="entry name" value="WH-like_DNA-bd_sf"/>
</dbReference>
<dbReference type="GO" id="GO:0003700">
    <property type="term" value="F:DNA-binding transcription factor activity"/>
    <property type="evidence" value="ECO:0007669"/>
    <property type="project" value="InterPro"/>
</dbReference>
<feature type="domain" description="HTH arsR-type" evidence="4">
    <location>
        <begin position="4"/>
        <end position="99"/>
    </location>
</feature>
<dbReference type="Pfam" id="PF01022">
    <property type="entry name" value="HTH_5"/>
    <property type="match status" value="1"/>
</dbReference>
<keyword evidence="6" id="KW-1185">Reference proteome</keyword>
<comment type="caution">
    <text evidence="5">The sequence shown here is derived from an EMBL/GenBank/DDBJ whole genome shotgun (WGS) entry which is preliminary data.</text>
</comment>
<dbReference type="InterPro" id="IPR051011">
    <property type="entry name" value="Metal_resp_trans_reg"/>
</dbReference>
<evidence type="ECO:0000256" key="2">
    <source>
        <dbReference type="ARBA" id="ARBA00023125"/>
    </source>
</evidence>
<keyword evidence="3" id="KW-0804">Transcription</keyword>
<sequence>MKKINPKYFQLASEVLSAMGDMTRFKILYELTKKDFLTNSEISENLDMSKSAISHQMRILKNLNLVDYKKDGRNILYFLTDPHIKKIIQIAIEHVDDFIY</sequence>
<organism evidence="5 6">
    <name type="scientific">Oceanotoga teriensis</name>
    <dbReference type="NCBI Taxonomy" id="515440"/>
    <lineage>
        <taxon>Bacteria</taxon>
        <taxon>Thermotogati</taxon>
        <taxon>Thermotogota</taxon>
        <taxon>Thermotogae</taxon>
        <taxon>Petrotogales</taxon>
        <taxon>Petrotogaceae</taxon>
        <taxon>Oceanotoga</taxon>
    </lineage>
</organism>
<dbReference type="PROSITE" id="PS50987">
    <property type="entry name" value="HTH_ARSR_2"/>
    <property type="match status" value="1"/>
</dbReference>
<name>A0AA45C5J0_9BACT</name>
<dbReference type="InterPro" id="IPR036390">
    <property type="entry name" value="WH_DNA-bd_sf"/>
</dbReference>
<accession>A0AA45C5J0</accession>
<evidence type="ECO:0000313" key="6">
    <source>
        <dbReference type="Proteomes" id="UP000245921"/>
    </source>
</evidence>
<dbReference type="PANTHER" id="PTHR43132:SF6">
    <property type="entry name" value="HTH-TYPE TRANSCRIPTIONAL REPRESSOR CZRA"/>
    <property type="match status" value="1"/>
</dbReference>